<accession>K0SAI0</accession>
<evidence type="ECO:0000313" key="1">
    <source>
        <dbReference type="EMBL" id="EJK61974.1"/>
    </source>
</evidence>
<gene>
    <name evidence="1" type="ORF">THAOC_17442</name>
</gene>
<protein>
    <submittedName>
        <fullName evidence="1">Uncharacterized protein</fullName>
    </submittedName>
</protein>
<sequence length="58" mass="6364">AERVPAKVNPAIPVIPREFGLASRPVGLTVDDLGDDEEESHLKGDELTLLTSVLKLRW</sequence>
<proteinExistence type="predicted"/>
<name>K0SAI0_THAOC</name>
<dbReference type="EMBL" id="AGNL01019241">
    <property type="protein sequence ID" value="EJK61974.1"/>
    <property type="molecule type" value="Genomic_DNA"/>
</dbReference>
<evidence type="ECO:0000313" key="2">
    <source>
        <dbReference type="Proteomes" id="UP000266841"/>
    </source>
</evidence>
<dbReference type="AlphaFoldDB" id="K0SAI0"/>
<feature type="non-terminal residue" evidence="1">
    <location>
        <position position="1"/>
    </location>
</feature>
<dbReference type="Proteomes" id="UP000266841">
    <property type="component" value="Unassembled WGS sequence"/>
</dbReference>
<organism evidence="1 2">
    <name type="scientific">Thalassiosira oceanica</name>
    <name type="common">Marine diatom</name>
    <dbReference type="NCBI Taxonomy" id="159749"/>
    <lineage>
        <taxon>Eukaryota</taxon>
        <taxon>Sar</taxon>
        <taxon>Stramenopiles</taxon>
        <taxon>Ochrophyta</taxon>
        <taxon>Bacillariophyta</taxon>
        <taxon>Coscinodiscophyceae</taxon>
        <taxon>Thalassiosirophycidae</taxon>
        <taxon>Thalassiosirales</taxon>
        <taxon>Thalassiosiraceae</taxon>
        <taxon>Thalassiosira</taxon>
    </lineage>
</organism>
<comment type="caution">
    <text evidence="1">The sequence shown here is derived from an EMBL/GenBank/DDBJ whole genome shotgun (WGS) entry which is preliminary data.</text>
</comment>
<reference evidence="1 2" key="1">
    <citation type="journal article" date="2012" name="Genome Biol.">
        <title>Genome and low-iron response of an oceanic diatom adapted to chronic iron limitation.</title>
        <authorList>
            <person name="Lommer M."/>
            <person name="Specht M."/>
            <person name="Roy A.S."/>
            <person name="Kraemer L."/>
            <person name="Andreson R."/>
            <person name="Gutowska M.A."/>
            <person name="Wolf J."/>
            <person name="Bergner S.V."/>
            <person name="Schilhabel M.B."/>
            <person name="Klostermeier U.C."/>
            <person name="Beiko R.G."/>
            <person name="Rosenstiel P."/>
            <person name="Hippler M."/>
            <person name="Laroche J."/>
        </authorList>
    </citation>
    <scope>NUCLEOTIDE SEQUENCE [LARGE SCALE GENOMIC DNA]</scope>
    <source>
        <strain evidence="1 2">CCMP1005</strain>
    </source>
</reference>
<keyword evidence="2" id="KW-1185">Reference proteome</keyword>